<feature type="domain" description="Enoyl reductase (ER)" evidence="1">
    <location>
        <begin position="16"/>
        <end position="321"/>
    </location>
</feature>
<dbReference type="Proteomes" id="UP001064504">
    <property type="component" value="Chromosome"/>
</dbReference>
<proteinExistence type="predicted"/>
<dbReference type="SUPFAM" id="SSF50129">
    <property type="entry name" value="GroES-like"/>
    <property type="match status" value="1"/>
</dbReference>
<organism evidence="2 3">
    <name type="scientific">Pseudomonas promysalinigenes</name>
    <dbReference type="NCBI Taxonomy" id="485898"/>
    <lineage>
        <taxon>Bacteria</taxon>
        <taxon>Pseudomonadati</taxon>
        <taxon>Pseudomonadota</taxon>
        <taxon>Gammaproteobacteria</taxon>
        <taxon>Pseudomonadales</taxon>
        <taxon>Pseudomonadaceae</taxon>
        <taxon>Pseudomonas</taxon>
    </lineage>
</organism>
<dbReference type="EMBL" id="CP104557">
    <property type="protein sequence ID" value="UXH38568.1"/>
    <property type="molecule type" value="Genomic_DNA"/>
</dbReference>
<dbReference type="InterPro" id="IPR013154">
    <property type="entry name" value="ADH-like_N"/>
</dbReference>
<dbReference type="RefSeq" id="WP_261743794.1">
    <property type="nucleotide sequence ID" value="NZ_CP104557.1"/>
</dbReference>
<dbReference type="SMART" id="SM00829">
    <property type="entry name" value="PKS_ER"/>
    <property type="match status" value="1"/>
</dbReference>
<dbReference type="InterPro" id="IPR020843">
    <property type="entry name" value="ER"/>
</dbReference>
<protein>
    <submittedName>
        <fullName evidence="2">Zinc-binding dehydrogenase</fullName>
    </submittedName>
</protein>
<keyword evidence="3" id="KW-1185">Reference proteome</keyword>
<dbReference type="SUPFAM" id="SSF51735">
    <property type="entry name" value="NAD(P)-binding Rossmann-fold domains"/>
    <property type="match status" value="1"/>
</dbReference>
<name>A0ABY6AIE4_9PSED</name>
<dbReference type="PANTHER" id="PTHR43482">
    <property type="entry name" value="PROTEIN AST1-RELATED"/>
    <property type="match status" value="1"/>
</dbReference>
<evidence type="ECO:0000313" key="3">
    <source>
        <dbReference type="Proteomes" id="UP001064504"/>
    </source>
</evidence>
<reference evidence="2" key="1">
    <citation type="submission" date="2022-09" db="EMBL/GenBank/DDBJ databases">
        <title>Complete genome sequence of Pseudomonas promysalinigenes strain RL-WG26, a newly isolated PGPR with the potential for plant salinity stress alleviation.</title>
        <authorList>
            <person name="Ren L."/>
            <person name="Wang G."/>
            <person name="Hu H."/>
        </authorList>
    </citation>
    <scope>NUCLEOTIDE SEQUENCE</scope>
    <source>
        <strain evidence="2">RL-WG26</strain>
    </source>
</reference>
<evidence type="ECO:0000313" key="2">
    <source>
        <dbReference type="EMBL" id="UXH38568.1"/>
    </source>
</evidence>
<dbReference type="Gene3D" id="3.40.50.720">
    <property type="entry name" value="NAD(P)-binding Rossmann-like Domain"/>
    <property type="match status" value="1"/>
</dbReference>
<sequence length="338" mass="36290">MTLPPSYRAFTWQGSADPAQLQLTELPMPKLQADDVLIRNIVIGLNPVDWKVLGGSLVNWQPGHVPGVDGAGVVVATGDNVPASWVGQRVAYHQSLGRHGSFAQYTPVNARALLHVPAGVSWEQAASFPCPSLTAWLALEKLPSACRTLLVSGAGGSVANHLIQLAVRRGLKVTSLSHPRHWKRLADLGVIERMAGPLTEPWSGPAVFDAVIDTMNAEHAASLVPALRANGHLVCVQDRLDVSPLPPFTRTISIHEVALGAAHAYGDDRTWRDLVDAGNEILTLLGRGEWEPDHFNVVSFEHLADHLSGLQHRTFSGKGLVRIVGDELGELAATVSTD</sequence>
<dbReference type="Gene3D" id="3.90.180.10">
    <property type="entry name" value="Medium-chain alcohol dehydrogenases, catalytic domain"/>
    <property type="match status" value="1"/>
</dbReference>
<gene>
    <name evidence="2" type="ORF">N5C08_16490</name>
</gene>
<dbReference type="PANTHER" id="PTHR43482:SF1">
    <property type="entry name" value="PROTEIN AST1-RELATED"/>
    <property type="match status" value="1"/>
</dbReference>
<dbReference type="InterPro" id="IPR052585">
    <property type="entry name" value="Lipid_raft_assoc_Zn_ADH"/>
</dbReference>
<accession>A0ABY6AIE4</accession>
<dbReference type="InterPro" id="IPR011032">
    <property type="entry name" value="GroES-like_sf"/>
</dbReference>
<evidence type="ECO:0000259" key="1">
    <source>
        <dbReference type="SMART" id="SM00829"/>
    </source>
</evidence>
<dbReference type="Pfam" id="PF08240">
    <property type="entry name" value="ADH_N"/>
    <property type="match status" value="1"/>
</dbReference>
<dbReference type="InterPro" id="IPR036291">
    <property type="entry name" value="NAD(P)-bd_dom_sf"/>
</dbReference>
<dbReference type="CDD" id="cd08271">
    <property type="entry name" value="MDR5"/>
    <property type="match status" value="1"/>
</dbReference>